<dbReference type="EMBL" id="CAAALY010098663">
    <property type="protein sequence ID" value="VEL28908.1"/>
    <property type="molecule type" value="Genomic_DNA"/>
</dbReference>
<evidence type="ECO:0000313" key="2">
    <source>
        <dbReference type="Proteomes" id="UP000784294"/>
    </source>
</evidence>
<dbReference type="Proteomes" id="UP000784294">
    <property type="component" value="Unassembled WGS sequence"/>
</dbReference>
<accession>A0A3S5APP5</accession>
<organism evidence="1 2">
    <name type="scientific">Protopolystoma xenopodis</name>
    <dbReference type="NCBI Taxonomy" id="117903"/>
    <lineage>
        <taxon>Eukaryota</taxon>
        <taxon>Metazoa</taxon>
        <taxon>Spiralia</taxon>
        <taxon>Lophotrochozoa</taxon>
        <taxon>Platyhelminthes</taxon>
        <taxon>Monogenea</taxon>
        <taxon>Polyopisthocotylea</taxon>
        <taxon>Polystomatidea</taxon>
        <taxon>Polystomatidae</taxon>
        <taxon>Protopolystoma</taxon>
    </lineage>
</organism>
<proteinExistence type="predicted"/>
<sequence>MTWKEPNKLSLSSHFTGVFHSHSISNEIRYIPSEAILDDFQVDSQRPFSHLPHCSSSLQHSPSAKISPSHMNDGELTSMLQRVWLPEVGDTISTNISDSLDFGVMNTGAMFTPNKEKSSLDAKVISSCAVVRGAGFPNVSHVCDADFLERASSFVDSEIQFIGKEAPMSFQEIQEFETAVNSSVKERKG</sequence>
<evidence type="ECO:0000313" key="1">
    <source>
        <dbReference type="EMBL" id="VEL28908.1"/>
    </source>
</evidence>
<keyword evidence="2" id="KW-1185">Reference proteome</keyword>
<dbReference type="AlphaFoldDB" id="A0A3S5APP5"/>
<gene>
    <name evidence="1" type="ORF">PXEA_LOCUS22348</name>
</gene>
<name>A0A3S5APP5_9PLAT</name>
<comment type="caution">
    <text evidence="1">The sequence shown here is derived from an EMBL/GenBank/DDBJ whole genome shotgun (WGS) entry which is preliminary data.</text>
</comment>
<reference evidence="1" key="1">
    <citation type="submission" date="2018-11" db="EMBL/GenBank/DDBJ databases">
        <authorList>
            <consortium name="Pathogen Informatics"/>
        </authorList>
    </citation>
    <scope>NUCLEOTIDE SEQUENCE</scope>
</reference>
<feature type="non-terminal residue" evidence="1">
    <location>
        <position position="189"/>
    </location>
</feature>
<protein>
    <submittedName>
        <fullName evidence="1">Uncharacterized protein</fullName>
    </submittedName>
</protein>